<accession>A0A8S0PEW3</accession>
<dbReference type="PANTHER" id="PTHR31623:SF105">
    <property type="entry name" value="VINORINE SYNTHASE-LIKE"/>
    <property type="match status" value="1"/>
</dbReference>
<evidence type="ECO:0000313" key="5">
    <source>
        <dbReference type="Proteomes" id="UP000594638"/>
    </source>
</evidence>
<dbReference type="Gene3D" id="3.30.559.10">
    <property type="entry name" value="Chloramphenicol acetyltransferase-like domain"/>
    <property type="match status" value="2"/>
</dbReference>
<sequence>MTMEIEIISRENIKPSSPTPLYLRTFKFSLLDQIIPSYFQPVVLFFLPDSAASSDATGFLSQRTLVLKKSLSLILTRFYPFAGIIGDSFSVDCNDGGVPFAVAKVKGQLSDFLKNPDLDLVQNFLPNELSWTPPGTNVLKIQASHFDCGGMVIGLTGSHVVAGGITICSFLKAWAATAAGALTFIEEQCPNYIAQSLFPPNDKIPEESYLFSNFHPFLMTGNCVLKRYVFDSSAISTLKAKSPGSRVQVMTAFIWKCFMAACAAANNLPSLMVHAVDLRSRAVPPFSKNCFGNFLWIAAAAAESMNHTDHDQANLVTKVRESIRRIDGNFVKRMQGDEGLIGYIKNLEETRALIPGEANCLNFSSWCNFAVYDIDFGWGKPIWVANSVSTDSCNSPKLNDVMFLDTRDGKGMEVYVTIEEQYAAAFDKIEELRSFISINPSPLEFQYL</sequence>
<evidence type="ECO:0000256" key="3">
    <source>
        <dbReference type="ARBA" id="ARBA00023315"/>
    </source>
</evidence>
<evidence type="ECO:0000256" key="1">
    <source>
        <dbReference type="ARBA" id="ARBA00009861"/>
    </source>
</evidence>
<keyword evidence="3" id="KW-0012">Acyltransferase</keyword>
<evidence type="ECO:0000256" key="2">
    <source>
        <dbReference type="ARBA" id="ARBA00022679"/>
    </source>
</evidence>
<dbReference type="EMBL" id="CACTIH010000050">
    <property type="protein sequence ID" value="CAA2941853.1"/>
    <property type="molecule type" value="Genomic_DNA"/>
</dbReference>
<organism evidence="4 5">
    <name type="scientific">Olea europaea subsp. europaea</name>
    <dbReference type="NCBI Taxonomy" id="158383"/>
    <lineage>
        <taxon>Eukaryota</taxon>
        <taxon>Viridiplantae</taxon>
        <taxon>Streptophyta</taxon>
        <taxon>Embryophyta</taxon>
        <taxon>Tracheophyta</taxon>
        <taxon>Spermatophyta</taxon>
        <taxon>Magnoliopsida</taxon>
        <taxon>eudicotyledons</taxon>
        <taxon>Gunneridae</taxon>
        <taxon>Pentapetalae</taxon>
        <taxon>asterids</taxon>
        <taxon>lamiids</taxon>
        <taxon>Lamiales</taxon>
        <taxon>Oleaceae</taxon>
        <taxon>Oleeae</taxon>
        <taxon>Olea</taxon>
    </lineage>
</organism>
<proteinExistence type="inferred from homology"/>
<name>A0A8S0PEW3_OLEEU</name>
<keyword evidence="5" id="KW-1185">Reference proteome</keyword>
<dbReference type="Pfam" id="PF02458">
    <property type="entry name" value="Transferase"/>
    <property type="match status" value="1"/>
</dbReference>
<dbReference type="Proteomes" id="UP000594638">
    <property type="component" value="Unassembled WGS sequence"/>
</dbReference>
<comment type="similarity">
    <text evidence="1">Belongs to the plant acyltransferase family.</text>
</comment>
<dbReference type="Gramene" id="OE9A110618T1">
    <property type="protein sequence ID" value="OE9A110618C1"/>
    <property type="gene ID" value="OE9A110618"/>
</dbReference>
<comment type="caution">
    <text evidence="4">The sequence shown here is derived from an EMBL/GenBank/DDBJ whole genome shotgun (WGS) entry which is preliminary data.</text>
</comment>
<keyword evidence="2" id="KW-0808">Transferase</keyword>
<gene>
    <name evidence="4" type="ORF">OLEA9_A110618</name>
</gene>
<protein>
    <submittedName>
        <fullName evidence="4">Vinorine synthase-like</fullName>
    </submittedName>
</protein>
<reference evidence="4 5" key="1">
    <citation type="submission" date="2019-12" db="EMBL/GenBank/DDBJ databases">
        <authorList>
            <person name="Alioto T."/>
            <person name="Alioto T."/>
            <person name="Gomez Garrido J."/>
        </authorList>
    </citation>
    <scope>NUCLEOTIDE SEQUENCE [LARGE SCALE GENOMIC DNA]</scope>
</reference>
<dbReference type="OrthoDB" id="894625at2759"/>
<dbReference type="InterPro" id="IPR023213">
    <property type="entry name" value="CAT-like_dom_sf"/>
</dbReference>
<dbReference type="GO" id="GO:0016746">
    <property type="term" value="F:acyltransferase activity"/>
    <property type="evidence" value="ECO:0007669"/>
    <property type="project" value="UniProtKB-KW"/>
</dbReference>
<dbReference type="AlphaFoldDB" id="A0A8S0PEW3"/>
<dbReference type="PANTHER" id="PTHR31623">
    <property type="entry name" value="F21J9.9"/>
    <property type="match status" value="1"/>
</dbReference>
<evidence type="ECO:0000313" key="4">
    <source>
        <dbReference type="EMBL" id="CAA2941853.1"/>
    </source>
</evidence>